<gene>
    <name evidence="1" type="ORF">C8P66_12544</name>
</gene>
<dbReference type="OrthoDB" id="7276437at2"/>
<evidence type="ECO:0008006" key="3">
    <source>
        <dbReference type="Google" id="ProtNLM"/>
    </source>
</evidence>
<keyword evidence="2" id="KW-1185">Reference proteome</keyword>
<dbReference type="Gene3D" id="3.90.550.10">
    <property type="entry name" value="Spore Coat Polysaccharide Biosynthesis Protein SpsA, Chain A"/>
    <property type="match status" value="1"/>
</dbReference>
<comment type="caution">
    <text evidence="1">The sequence shown here is derived from an EMBL/GenBank/DDBJ whole genome shotgun (WGS) entry which is preliminary data.</text>
</comment>
<dbReference type="RefSeq" id="WP_111399830.1">
    <property type="nucleotide sequence ID" value="NZ_QKYU01000025.1"/>
</dbReference>
<dbReference type="InterPro" id="IPR029044">
    <property type="entry name" value="Nucleotide-diphossugar_trans"/>
</dbReference>
<accession>A0A2W7HZV9</accession>
<evidence type="ECO:0000313" key="2">
    <source>
        <dbReference type="Proteomes" id="UP000249688"/>
    </source>
</evidence>
<proteinExistence type="predicted"/>
<dbReference type="Proteomes" id="UP000249688">
    <property type="component" value="Unassembled WGS sequence"/>
</dbReference>
<protein>
    <recommendedName>
        <fullName evidence="3">Glycosyl transferase family 2</fullName>
    </recommendedName>
</protein>
<evidence type="ECO:0000313" key="1">
    <source>
        <dbReference type="EMBL" id="PZW40076.1"/>
    </source>
</evidence>
<organism evidence="1 2">
    <name type="scientific">Humitalea rosea</name>
    <dbReference type="NCBI Taxonomy" id="990373"/>
    <lineage>
        <taxon>Bacteria</taxon>
        <taxon>Pseudomonadati</taxon>
        <taxon>Pseudomonadota</taxon>
        <taxon>Alphaproteobacteria</taxon>
        <taxon>Acetobacterales</taxon>
        <taxon>Roseomonadaceae</taxon>
        <taxon>Humitalea</taxon>
    </lineage>
</organism>
<sequence length="312" mass="33717">MTPPPIAIMSCNRPVMLYRVLESLRSQIAPVDAARVGLFQDVAPEEAVEDVAAASACIAIFRSLFPEGSVHATEVNLGTALNFDRAERHLFQTLDAEVGYILEDDMVLSPHYLTAMDMMAAFALSEERVGTFAAYGMHRATPEAMGQQRRRITQMHHSWAFGLTRRHWLRCREVVEGYLALIGPGNYRKRPHGAIREHFAALGVPSLATSQDAAKNVACHLAGAARITCIPAYGHYIGSQGEHFTEDAYRKGGYGATRLFEEAPEGFDFPSSQQLAAMACRDAVTTALSAVPAPAKAPVAGPVLAVPAPALA</sequence>
<dbReference type="SUPFAM" id="SSF53448">
    <property type="entry name" value="Nucleotide-diphospho-sugar transferases"/>
    <property type="match status" value="1"/>
</dbReference>
<name>A0A2W7HZV9_9PROT</name>
<dbReference type="AlphaFoldDB" id="A0A2W7HZV9"/>
<dbReference type="EMBL" id="QKYU01000025">
    <property type="protein sequence ID" value="PZW40076.1"/>
    <property type="molecule type" value="Genomic_DNA"/>
</dbReference>
<reference evidence="1 2" key="1">
    <citation type="submission" date="2018-06" db="EMBL/GenBank/DDBJ databases">
        <title>Genomic Encyclopedia of Archaeal and Bacterial Type Strains, Phase II (KMG-II): from individual species to whole genera.</title>
        <authorList>
            <person name="Goeker M."/>
        </authorList>
    </citation>
    <scope>NUCLEOTIDE SEQUENCE [LARGE SCALE GENOMIC DNA]</scope>
    <source>
        <strain evidence="1 2">DSM 24525</strain>
    </source>
</reference>